<evidence type="ECO:0000256" key="2">
    <source>
        <dbReference type="ARBA" id="ARBA00022643"/>
    </source>
</evidence>
<dbReference type="NCBIfam" id="TIGR03860">
    <property type="entry name" value="FMN_nitrolo"/>
    <property type="match status" value="1"/>
</dbReference>
<organism evidence="7 8">
    <name type="scientific">Pseudomonas typographi</name>
    <dbReference type="NCBI Taxonomy" id="2715964"/>
    <lineage>
        <taxon>Bacteria</taxon>
        <taxon>Pseudomonadati</taxon>
        <taxon>Pseudomonadota</taxon>
        <taxon>Gammaproteobacteria</taxon>
        <taxon>Pseudomonadales</taxon>
        <taxon>Pseudomonadaceae</taxon>
        <taxon>Pseudomonas</taxon>
    </lineage>
</organism>
<comment type="similarity">
    <text evidence="5">Belongs to the NtaA/SnaA/DszA monooxygenase family.</text>
</comment>
<feature type="domain" description="Luciferase-like" evidence="6">
    <location>
        <begin position="21"/>
        <end position="390"/>
    </location>
</feature>
<evidence type="ECO:0000256" key="4">
    <source>
        <dbReference type="ARBA" id="ARBA00023033"/>
    </source>
</evidence>
<dbReference type="InterPro" id="IPR036661">
    <property type="entry name" value="Luciferase-like_sf"/>
</dbReference>
<accession>A0ABR7Z073</accession>
<dbReference type="Gene3D" id="3.20.20.30">
    <property type="entry name" value="Luciferase-like domain"/>
    <property type="match status" value="1"/>
</dbReference>
<keyword evidence="1" id="KW-0285">Flavoprotein</keyword>
<evidence type="ECO:0000313" key="8">
    <source>
        <dbReference type="Proteomes" id="UP000805841"/>
    </source>
</evidence>
<proteinExistence type="inferred from homology"/>
<evidence type="ECO:0000259" key="6">
    <source>
        <dbReference type="Pfam" id="PF00296"/>
    </source>
</evidence>
<gene>
    <name evidence="7" type="ORF">HAQ05_08600</name>
</gene>
<dbReference type="InterPro" id="IPR016215">
    <property type="entry name" value="NTA_MOA"/>
</dbReference>
<dbReference type="Pfam" id="PF00296">
    <property type="entry name" value="Bac_luciferase"/>
    <property type="match status" value="1"/>
</dbReference>
<dbReference type="SUPFAM" id="SSF51679">
    <property type="entry name" value="Bacterial luciferase-like"/>
    <property type="match status" value="1"/>
</dbReference>
<dbReference type="InterPro" id="IPR051260">
    <property type="entry name" value="Diverse_substr_monoxygenases"/>
</dbReference>
<keyword evidence="8" id="KW-1185">Reference proteome</keyword>
<dbReference type="PANTHER" id="PTHR30011:SF16">
    <property type="entry name" value="C2H2 FINGER DOMAIN TRANSCRIPTION FACTOR (EUROFUNG)-RELATED"/>
    <property type="match status" value="1"/>
</dbReference>
<sequence>MSEHHSGLKLGVFLQANGNHLAAWRHPQGWDDIAFDVRRYHAMAREAEAAGFDLLFLADTLGFTFGGGLTTRLESSGRVIGYEPLTLLANLAAVTEHIGLVGTVSTSFTEPYNVARQFASLDIVSGGRSGWNMVTSGSDTEARNFSRERHLDHGLRYERAREFVQVVKGLWRSWEPGSFIRDKQAGRFFDISRCHPLDHHGKHFSVQGPLNIAPSPQGAPVVFQAGGSDTGLALAAHTAEVVFAACRGVEDAQDYSLRLRALLRAAGRANGELKIMPGLVPIVDITREKAMRKHEQLQALISPQTALEELQLLLPGVSLDTRDPDAPFPLDLTLTNASQSRQALIVKMSDNGHRSILEVAREVAAYRGHWLMVGSVEEVVDQMEAAFRCGAVDGFNIMPAYLPDGLVDFRQLITPELRRRGLIPEQPVAGTLRARLGLPQ</sequence>
<dbReference type="CDD" id="cd01095">
    <property type="entry name" value="Nitrilotriacetate_monoxgenase"/>
    <property type="match status" value="1"/>
</dbReference>
<evidence type="ECO:0000256" key="3">
    <source>
        <dbReference type="ARBA" id="ARBA00023002"/>
    </source>
</evidence>
<evidence type="ECO:0000313" key="7">
    <source>
        <dbReference type="EMBL" id="MBD1598764.1"/>
    </source>
</evidence>
<dbReference type="RefSeq" id="WP_190419399.1">
    <property type="nucleotide sequence ID" value="NZ_JAAOCA010000008.1"/>
</dbReference>
<evidence type="ECO:0000256" key="5">
    <source>
        <dbReference type="ARBA" id="ARBA00033748"/>
    </source>
</evidence>
<keyword evidence="4" id="KW-0503">Monooxygenase</keyword>
<reference evidence="7 8" key="1">
    <citation type="journal article" date="2020" name="Insects">
        <title>Bacteria Belonging to Pseudomonas typographi sp. nov. from the Bark Beetle Ips typographus Have Genomic Potential to Aid in the Host Ecology.</title>
        <authorList>
            <person name="Peral-Aranega E."/>
            <person name="Saati-Santamaria Z."/>
            <person name="Kolarik M."/>
            <person name="Rivas R."/>
            <person name="Garcia-Fraile P."/>
        </authorList>
    </citation>
    <scope>NUCLEOTIDE SEQUENCE [LARGE SCALE GENOMIC DNA]</scope>
    <source>
        <strain evidence="7 8">CA3A</strain>
    </source>
</reference>
<comment type="caution">
    <text evidence="7">The sequence shown here is derived from an EMBL/GenBank/DDBJ whole genome shotgun (WGS) entry which is preliminary data.</text>
</comment>
<evidence type="ECO:0000256" key="1">
    <source>
        <dbReference type="ARBA" id="ARBA00022630"/>
    </source>
</evidence>
<dbReference type="InterPro" id="IPR011251">
    <property type="entry name" value="Luciferase-like_dom"/>
</dbReference>
<name>A0ABR7Z073_9PSED</name>
<protein>
    <submittedName>
        <fullName evidence="7">LLM class flavin-dependent oxidoreductase</fullName>
    </submittedName>
</protein>
<keyword evidence="2" id="KW-0288">FMN</keyword>
<dbReference type="Proteomes" id="UP000805841">
    <property type="component" value="Unassembled WGS sequence"/>
</dbReference>
<dbReference type="PANTHER" id="PTHR30011">
    <property type="entry name" value="ALKANESULFONATE MONOOXYGENASE-RELATED"/>
    <property type="match status" value="1"/>
</dbReference>
<dbReference type="EMBL" id="JAAOCA010000008">
    <property type="protein sequence ID" value="MBD1598764.1"/>
    <property type="molecule type" value="Genomic_DNA"/>
</dbReference>
<keyword evidence="3" id="KW-0560">Oxidoreductase</keyword>
<dbReference type="PIRSF" id="PIRSF000337">
    <property type="entry name" value="NTA_MOA"/>
    <property type="match status" value="1"/>
</dbReference>